<sequence>KTISASTRKQWQELIPFAIDWQNWNNSSIQKKNMFRSLWLAVCHNKCYFKLRYLSLVPKHLTGLI</sequence>
<dbReference type="AlphaFoldDB" id="Q17HH2"/>
<reference evidence="1" key="2">
    <citation type="journal article" date="2007" name="Science">
        <title>Genome sequence of Aedes aegypti, a major arbovirus vector.</title>
        <authorList>
            <person name="Nene V."/>
            <person name="Wortman J.R."/>
            <person name="Lawson D."/>
            <person name="Haas B."/>
            <person name="Kodira C."/>
            <person name="Tu Z.J."/>
            <person name="Loftus B."/>
            <person name="Xi Z."/>
            <person name="Megy K."/>
            <person name="Grabherr M."/>
            <person name="Ren Q."/>
            <person name="Zdobnov E.M."/>
            <person name="Lobo N.F."/>
            <person name="Campbell K.S."/>
            <person name="Brown S.E."/>
            <person name="Bonaldo M.F."/>
            <person name="Zhu J."/>
            <person name="Sinkins S.P."/>
            <person name="Hogenkamp D.G."/>
            <person name="Amedeo P."/>
            <person name="Arensburger P."/>
            <person name="Atkinson P.W."/>
            <person name="Bidwell S."/>
            <person name="Biedler J."/>
            <person name="Birney E."/>
            <person name="Bruggner R.V."/>
            <person name="Costas J."/>
            <person name="Coy M.R."/>
            <person name="Crabtree J."/>
            <person name="Crawford M."/>
            <person name="Debruyn B."/>
            <person name="Decaprio D."/>
            <person name="Eiglmeier K."/>
            <person name="Eisenstadt E."/>
            <person name="El-Dorry H."/>
            <person name="Gelbart W.M."/>
            <person name="Gomes S.L."/>
            <person name="Hammond M."/>
            <person name="Hannick L.I."/>
            <person name="Hogan J.R."/>
            <person name="Holmes M.H."/>
            <person name="Jaffe D."/>
            <person name="Johnston J.S."/>
            <person name="Kennedy R.C."/>
            <person name="Koo H."/>
            <person name="Kravitz S."/>
            <person name="Kriventseva E.V."/>
            <person name="Kulp D."/>
            <person name="Labutti K."/>
            <person name="Lee E."/>
            <person name="Li S."/>
            <person name="Lovin D.D."/>
            <person name="Mao C."/>
            <person name="Mauceli E."/>
            <person name="Menck C.F."/>
            <person name="Miller J.R."/>
            <person name="Montgomery P."/>
            <person name="Mori A."/>
            <person name="Nascimento A.L."/>
            <person name="Naveira H.F."/>
            <person name="Nusbaum C."/>
            <person name="O'leary S."/>
            <person name="Orvis J."/>
            <person name="Pertea M."/>
            <person name="Quesneville H."/>
            <person name="Reidenbach K.R."/>
            <person name="Rogers Y.H."/>
            <person name="Roth C.W."/>
            <person name="Schneider J.R."/>
            <person name="Schatz M."/>
            <person name="Shumway M."/>
            <person name="Stanke M."/>
            <person name="Stinson E.O."/>
            <person name="Tubio J.M."/>
            <person name="Vanzee J.P."/>
            <person name="Verjovski-Almeida S."/>
            <person name="Werner D."/>
            <person name="White O."/>
            <person name="Wyder S."/>
            <person name="Zeng Q."/>
            <person name="Zhao Q."/>
            <person name="Zhao Y."/>
            <person name="Hill C.A."/>
            <person name="Raikhel A.S."/>
            <person name="Soares M.B."/>
            <person name="Knudson D.L."/>
            <person name="Lee N.H."/>
            <person name="Galagan J."/>
            <person name="Salzberg S.L."/>
            <person name="Paulsen I.T."/>
            <person name="Dimopoulos G."/>
            <person name="Collins F.H."/>
            <person name="Birren B."/>
            <person name="Fraser-Liggett C.M."/>
            <person name="Severson D.W."/>
        </authorList>
    </citation>
    <scope>NUCLEOTIDE SEQUENCE [LARGE SCALE GENOMIC DNA]</scope>
    <source>
        <strain evidence="1">Liverpool</strain>
    </source>
</reference>
<evidence type="ECO:0000313" key="2">
    <source>
        <dbReference type="Proteomes" id="UP000682892"/>
    </source>
</evidence>
<feature type="non-terminal residue" evidence="1">
    <location>
        <position position="1"/>
    </location>
</feature>
<gene>
    <name evidence="1" type="ORF">AaeL_AAEL002685</name>
</gene>
<dbReference type="PaxDb" id="7159-AAEL002685-PA"/>
<dbReference type="Proteomes" id="UP000682892">
    <property type="component" value="Unassembled WGS sequence"/>
</dbReference>
<reference evidence="1" key="1">
    <citation type="submission" date="2005-10" db="EMBL/GenBank/DDBJ databases">
        <authorList>
            <person name="Loftus B.J."/>
            <person name="Nene V.M."/>
            <person name="Hannick L.I."/>
            <person name="Bidwell S."/>
            <person name="Haas B."/>
            <person name="Amedeo P."/>
            <person name="Orvis J."/>
            <person name="Wortman J.R."/>
            <person name="White O.R."/>
            <person name="Salzberg S."/>
            <person name="Shumway M."/>
            <person name="Koo H."/>
            <person name="Zhao Y."/>
            <person name="Holmes M."/>
            <person name="Miller J."/>
            <person name="Schatz M."/>
            <person name="Pop M."/>
            <person name="Pai G."/>
            <person name="Utterback T."/>
            <person name="Rogers Y.-H."/>
            <person name="Kravitz S."/>
            <person name="Fraser C.M."/>
        </authorList>
    </citation>
    <scope>NUCLEOTIDE SEQUENCE</scope>
    <source>
        <strain evidence="1">Liverpool</strain>
    </source>
</reference>
<evidence type="ECO:0000313" key="1">
    <source>
        <dbReference type="EMBL" id="EAT46090.1"/>
    </source>
</evidence>
<organism evidence="1 2">
    <name type="scientific">Aedes aegypti</name>
    <name type="common">Yellowfever mosquito</name>
    <name type="synonym">Culex aegypti</name>
    <dbReference type="NCBI Taxonomy" id="7159"/>
    <lineage>
        <taxon>Eukaryota</taxon>
        <taxon>Metazoa</taxon>
        <taxon>Ecdysozoa</taxon>
        <taxon>Arthropoda</taxon>
        <taxon>Hexapoda</taxon>
        <taxon>Insecta</taxon>
        <taxon>Pterygota</taxon>
        <taxon>Neoptera</taxon>
        <taxon>Endopterygota</taxon>
        <taxon>Diptera</taxon>
        <taxon>Nematocera</taxon>
        <taxon>Culicoidea</taxon>
        <taxon>Culicidae</taxon>
        <taxon>Culicinae</taxon>
        <taxon>Aedini</taxon>
        <taxon>Aedes</taxon>
        <taxon>Stegomyia</taxon>
    </lineage>
</organism>
<protein>
    <submittedName>
        <fullName evidence="1">AAEL002685-PA</fullName>
    </submittedName>
</protein>
<proteinExistence type="predicted"/>
<reference evidence="1" key="3">
    <citation type="submission" date="2012-09" db="EMBL/GenBank/DDBJ databases">
        <authorList>
            <consortium name="VectorBase"/>
        </authorList>
    </citation>
    <scope>NUCLEOTIDE SEQUENCE</scope>
    <source>
        <strain evidence="1">Liverpool</strain>
    </source>
</reference>
<dbReference type="EMBL" id="CH477249">
    <property type="protein sequence ID" value="EAT46090.1"/>
    <property type="molecule type" value="Genomic_DNA"/>
</dbReference>
<accession>Q17HH2</accession>
<dbReference type="HOGENOM" id="CLU_2856175_0_0_1"/>
<name>Q17HH2_AEDAE</name>